<dbReference type="InterPro" id="IPR004710">
    <property type="entry name" value="Bilac:Na_transpt"/>
</dbReference>
<dbReference type="GO" id="GO:0015293">
    <property type="term" value="F:symporter activity"/>
    <property type="evidence" value="ECO:0007669"/>
    <property type="project" value="UniProtKB-KW"/>
</dbReference>
<keyword evidence="10" id="KW-1185">Reference proteome</keyword>
<evidence type="ECO:0000256" key="4">
    <source>
        <dbReference type="ARBA" id="ARBA00022847"/>
    </source>
</evidence>
<evidence type="ECO:0000256" key="5">
    <source>
        <dbReference type="ARBA" id="ARBA00022989"/>
    </source>
</evidence>
<keyword evidence="3 7" id="KW-0812">Transmembrane</keyword>
<dbReference type="EMBL" id="CAXIEN010000076">
    <property type="protein sequence ID" value="CAL1274280.1"/>
    <property type="molecule type" value="Genomic_DNA"/>
</dbReference>
<feature type="transmembrane region" description="Helical" evidence="7">
    <location>
        <begin position="391"/>
        <end position="414"/>
    </location>
</feature>
<feature type="transmembrane region" description="Helical" evidence="7">
    <location>
        <begin position="329"/>
        <end position="350"/>
    </location>
</feature>
<protein>
    <submittedName>
        <fullName evidence="9">Uncharacterized protein</fullName>
    </submittedName>
</protein>
<organism evidence="9 10">
    <name type="scientific">Larinioides sclopetarius</name>
    <dbReference type="NCBI Taxonomy" id="280406"/>
    <lineage>
        <taxon>Eukaryota</taxon>
        <taxon>Metazoa</taxon>
        <taxon>Ecdysozoa</taxon>
        <taxon>Arthropoda</taxon>
        <taxon>Chelicerata</taxon>
        <taxon>Arachnida</taxon>
        <taxon>Araneae</taxon>
        <taxon>Araneomorphae</taxon>
        <taxon>Entelegynae</taxon>
        <taxon>Araneoidea</taxon>
        <taxon>Araneidae</taxon>
        <taxon>Larinioides</taxon>
    </lineage>
</organism>
<feature type="chain" id="PRO_5043494702" evidence="8">
    <location>
        <begin position="19"/>
        <end position="504"/>
    </location>
</feature>
<evidence type="ECO:0000313" key="9">
    <source>
        <dbReference type="EMBL" id="CAL1274280.1"/>
    </source>
</evidence>
<evidence type="ECO:0000256" key="8">
    <source>
        <dbReference type="SAM" id="SignalP"/>
    </source>
</evidence>
<dbReference type="GO" id="GO:0016020">
    <property type="term" value="C:membrane"/>
    <property type="evidence" value="ECO:0007669"/>
    <property type="project" value="UniProtKB-SubCell"/>
</dbReference>
<name>A0AAV1ZQZ6_9ARAC</name>
<evidence type="ECO:0000256" key="7">
    <source>
        <dbReference type="SAM" id="Phobius"/>
    </source>
</evidence>
<keyword evidence="4" id="KW-0813">Transport</keyword>
<keyword evidence="4" id="KW-0769">Symport</keyword>
<keyword evidence="8" id="KW-0732">Signal</keyword>
<dbReference type="InterPro" id="IPR002657">
    <property type="entry name" value="BilAc:Na_symport/Acr3"/>
</dbReference>
<comment type="caution">
    <text evidence="9">The sequence shown here is derived from an EMBL/GenBank/DDBJ whole genome shotgun (WGS) entry which is preliminary data.</text>
</comment>
<feature type="transmembrane region" description="Helical" evidence="7">
    <location>
        <begin position="164"/>
        <end position="183"/>
    </location>
</feature>
<feature type="transmembrane region" description="Helical" evidence="7">
    <location>
        <begin position="362"/>
        <end position="384"/>
    </location>
</feature>
<sequence>MAWQIVTCLVLCTALADAAIGTNIPSLNLIPAVGFHPTELLGVEEEQMRDILFEINWTNATNETLTDFSQQFPKDFFVTVASGNSELLEIYNFSHYNCISLSDEPRNFTIIVKGIFLGYTTVKVNLKEAIDGCGGEVNDEFISEQEASSRVFEISVSVIRPPSILVNSVTGVFAALVAFNFINMGVQLDMDSIKKVLKKPIGPVIGFVCQFLFMPLASYGISLLLFKENSLRLGLFTLGCSPGGSMSNFWTLLFDGDVNLSVTMTFISTVAALGMMPLWIFTLGASLFQEREASIPYVNMIGSLVGLTFPIVIGLLIKKYSPRLTRISLKIIKPFTIIIVLFGITLASYVNRFVFYLFTWQVVVAGLSIAWGGYCFGALVSWLFRLEKAQIVAISIETAFQNPAVAFVLLLLTLPQPGADLASVPVVAQLMLTGIPMWILLLGTRIYTKIKGCREIGSTGEITKPEIDTVQKRYYAVETNPPEERVYYNPRANKLDVERYSIQS</sequence>
<comment type="subcellular location">
    <subcellularLocation>
        <location evidence="1">Membrane</location>
        <topology evidence="1">Multi-pass membrane protein</topology>
    </subcellularLocation>
</comment>
<dbReference type="PANTHER" id="PTHR10361:SF28">
    <property type="entry name" value="P3 PROTEIN-RELATED"/>
    <property type="match status" value="1"/>
</dbReference>
<proteinExistence type="inferred from homology"/>
<comment type="similarity">
    <text evidence="2">Belongs to the bile acid:sodium symporter (BASS) (TC 2.A.28) family.</text>
</comment>
<dbReference type="Gene3D" id="1.20.1530.20">
    <property type="match status" value="1"/>
</dbReference>
<dbReference type="Pfam" id="PF01758">
    <property type="entry name" value="SBF"/>
    <property type="match status" value="1"/>
</dbReference>
<evidence type="ECO:0000256" key="6">
    <source>
        <dbReference type="ARBA" id="ARBA00023136"/>
    </source>
</evidence>
<feature type="signal peptide" evidence="8">
    <location>
        <begin position="1"/>
        <end position="18"/>
    </location>
</feature>
<reference evidence="9 10" key="1">
    <citation type="submission" date="2024-04" db="EMBL/GenBank/DDBJ databases">
        <authorList>
            <person name="Rising A."/>
            <person name="Reimegard J."/>
            <person name="Sonavane S."/>
            <person name="Akerstrom W."/>
            <person name="Nylinder S."/>
            <person name="Hedman E."/>
            <person name="Kallberg Y."/>
        </authorList>
    </citation>
    <scope>NUCLEOTIDE SEQUENCE [LARGE SCALE GENOMIC DNA]</scope>
</reference>
<accession>A0AAV1ZQZ6</accession>
<evidence type="ECO:0000256" key="3">
    <source>
        <dbReference type="ARBA" id="ARBA00022692"/>
    </source>
</evidence>
<dbReference type="PANTHER" id="PTHR10361">
    <property type="entry name" value="SODIUM-BILE ACID COTRANSPORTER"/>
    <property type="match status" value="1"/>
</dbReference>
<dbReference type="InterPro" id="IPR038770">
    <property type="entry name" value="Na+/solute_symporter_sf"/>
</dbReference>
<feature type="transmembrane region" description="Helical" evidence="7">
    <location>
        <begin position="426"/>
        <end position="447"/>
    </location>
</feature>
<feature type="transmembrane region" description="Helical" evidence="7">
    <location>
        <begin position="294"/>
        <end position="317"/>
    </location>
</feature>
<dbReference type="Proteomes" id="UP001497382">
    <property type="component" value="Unassembled WGS sequence"/>
</dbReference>
<keyword evidence="5 7" id="KW-1133">Transmembrane helix</keyword>
<evidence type="ECO:0000313" key="10">
    <source>
        <dbReference type="Proteomes" id="UP001497382"/>
    </source>
</evidence>
<gene>
    <name evidence="9" type="ORF">LARSCL_LOCUS7378</name>
</gene>
<feature type="transmembrane region" description="Helical" evidence="7">
    <location>
        <begin position="204"/>
        <end position="226"/>
    </location>
</feature>
<evidence type="ECO:0000256" key="2">
    <source>
        <dbReference type="ARBA" id="ARBA00006528"/>
    </source>
</evidence>
<feature type="transmembrane region" description="Helical" evidence="7">
    <location>
        <begin position="266"/>
        <end position="288"/>
    </location>
</feature>
<dbReference type="AlphaFoldDB" id="A0AAV1ZQZ6"/>
<keyword evidence="6 7" id="KW-0472">Membrane</keyword>
<evidence type="ECO:0000256" key="1">
    <source>
        <dbReference type="ARBA" id="ARBA00004141"/>
    </source>
</evidence>